<dbReference type="InterPro" id="IPR009097">
    <property type="entry name" value="Cyclic_Pdiesterase"/>
</dbReference>
<dbReference type="InterPro" id="IPR012386">
    <property type="entry name" value="Cyclic-nucl_3Pdiesterase"/>
</dbReference>
<organism evidence="1 2">
    <name type="scientific">Pythium oligandrum</name>
    <name type="common">Mycoparasitic fungus</name>
    <dbReference type="NCBI Taxonomy" id="41045"/>
    <lineage>
        <taxon>Eukaryota</taxon>
        <taxon>Sar</taxon>
        <taxon>Stramenopiles</taxon>
        <taxon>Oomycota</taxon>
        <taxon>Peronosporomycetes</taxon>
        <taxon>Pythiales</taxon>
        <taxon>Pythiaceae</taxon>
        <taxon>Pythium</taxon>
    </lineage>
</organism>
<reference evidence="1" key="1">
    <citation type="submission" date="2019-03" db="EMBL/GenBank/DDBJ databases">
        <title>Long read genome sequence of the mycoparasitic Pythium oligandrum ATCC 38472 isolated from sugarbeet rhizosphere.</title>
        <authorList>
            <person name="Gaulin E."/>
        </authorList>
    </citation>
    <scope>NUCLEOTIDE SEQUENCE</scope>
    <source>
        <strain evidence="1">ATCC 38472_TT</strain>
    </source>
</reference>
<comment type="caution">
    <text evidence="1">The sequence shown here is derived from an EMBL/GenBank/DDBJ whole genome shotgun (WGS) entry which is preliminary data.</text>
</comment>
<dbReference type="AlphaFoldDB" id="A0A8K1CKY3"/>
<dbReference type="PANTHER" id="PTHR28141:SF1">
    <property type="entry name" value="2',3'-CYCLIC-NUCLEOTIDE 3'-PHOSPHODIESTERASE"/>
    <property type="match status" value="1"/>
</dbReference>
<dbReference type="SUPFAM" id="SSF55144">
    <property type="entry name" value="LigT-like"/>
    <property type="match status" value="1"/>
</dbReference>
<dbReference type="EMBL" id="SPLM01000038">
    <property type="protein sequence ID" value="TMW64863.1"/>
    <property type="molecule type" value="Genomic_DNA"/>
</dbReference>
<dbReference type="PANTHER" id="PTHR28141">
    <property type="entry name" value="2',3'-CYCLIC-NUCLEOTIDE 3'-PHOSPHODIESTERASE"/>
    <property type="match status" value="1"/>
</dbReference>
<evidence type="ECO:0008006" key="3">
    <source>
        <dbReference type="Google" id="ProtNLM"/>
    </source>
</evidence>
<dbReference type="Proteomes" id="UP000794436">
    <property type="component" value="Unassembled WGS sequence"/>
</dbReference>
<keyword evidence="2" id="KW-1185">Reference proteome</keyword>
<dbReference type="GO" id="GO:0009187">
    <property type="term" value="P:cyclic nucleotide metabolic process"/>
    <property type="evidence" value="ECO:0007669"/>
    <property type="project" value="TreeGrafter"/>
</dbReference>
<name>A0A8K1CKY3_PYTOL</name>
<evidence type="ECO:0000313" key="2">
    <source>
        <dbReference type="Proteomes" id="UP000794436"/>
    </source>
</evidence>
<dbReference type="Pfam" id="PF07823">
    <property type="entry name" value="CPDase"/>
    <property type="match status" value="1"/>
</dbReference>
<protein>
    <recommendedName>
        <fullName evidence="3">Cyclic phosphodiesterase</fullName>
    </recommendedName>
</protein>
<evidence type="ECO:0000313" key="1">
    <source>
        <dbReference type="EMBL" id="TMW64863.1"/>
    </source>
</evidence>
<sequence>MAESSKANDAIYATAEFVGYSLWLVPHAAAERELQGVIDELATRLETPSFLPHMTLLGGIMGLQEEEVVRKTQLVADGLETLDLQVSAVSSKELLYFQCVFALLKMTPALENAHEHAKQVYERLEEPSFMPHVSLVYGDLSTEDRRALAQEFGPRFDGTQMKMERLQLWNTTGPVKQWKLVKEIALRR</sequence>
<dbReference type="GO" id="GO:0004113">
    <property type="term" value="F:2',3'-cyclic-nucleotide 3'-phosphodiesterase activity"/>
    <property type="evidence" value="ECO:0007669"/>
    <property type="project" value="TreeGrafter"/>
</dbReference>
<accession>A0A8K1CKY3</accession>
<dbReference type="OrthoDB" id="514292at2759"/>
<dbReference type="Gene3D" id="3.90.1140.10">
    <property type="entry name" value="Cyclic phosphodiesterase"/>
    <property type="match status" value="1"/>
</dbReference>
<proteinExistence type="predicted"/>
<gene>
    <name evidence="1" type="ORF">Poli38472_009030</name>
</gene>